<proteinExistence type="predicted"/>
<feature type="transmembrane region" description="Helical" evidence="1">
    <location>
        <begin position="88"/>
        <end position="108"/>
    </location>
</feature>
<keyword evidence="1" id="KW-1133">Transmembrane helix</keyword>
<dbReference type="EMBL" id="LAZR01004236">
    <property type="protein sequence ID" value="KKN10525.1"/>
    <property type="molecule type" value="Genomic_DNA"/>
</dbReference>
<gene>
    <name evidence="2" type="ORF">LCGC14_1035700</name>
</gene>
<sequence>MYARLLDLTYYFFDVVREYYTNFANHMRILATYWWPKLVDLLEWTWGIWRDIIDNLYSRIREVLNDWYWTLIDLLREQYQKIRTYTTAWYNLAIILFNFFWAYISTLVNDWWISLGDFLFNHYRNFIAFLQDSLPGLRWYLDPNNREQLMAWINNPDTWILHKIQDLFFLWLGGLLTRFAYPHDPEEWE</sequence>
<reference evidence="2" key="1">
    <citation type="journal article" date="2015" name="Nature">
        <title>Complex archaea that bridge the gap between prokaryotes and eukaryotes.</title>
        <authorList>
            <person name="Spang A."/>
            <person name="Saw J.H."/>
            <person name="Jorgensen S.L."/>
            <person name="Zaremba-Niedzwiedzka K."/>
            <person name="Martijn J."/>
            <person name="Lind A.E."/>
            <person name="van Eijk R."/>
            <person name="Schleper C."/>
            <person name="Guy L."/>
            <person name="Ettema T.J."/>
        </authorList>
    </citation>
    <scope>NUCLEOTIDE SEQUENCE</scope>
</reference>
<keyword evidence="1" id="KW-0472">Membrane</keyword>
<organism evidence="2">
    <name type="scientific">marine sediment metagenome</name>
    <dbReference type="NCBI Taxonomy" id="412755"/>
    <lineage>
        <taxon>unclassified sequences</taxon>
        <taxon>metagenomes</taxon>
        <taxon>ecological metagenomes</taxon>
    </lineage>
</organism>
<accession>A0A0F9MTA7</accession>
<keyword evidence="1" id="KW-0812">Transmembrane</keyword>
<dbReference type="AlphaFoldDB" id="A0A0F9MTA7"/>
<comment type="caution">
    <text evidence="2">The sequence shown here is derived from an EMBL/GenBank/DDBJ whole genome shotgun (WGS) entry which is preliminary data.</text>
</comment>
<name>A0A0F9MTA7_9ZZZZ</name>
<evidence type="ECO:0000313" key="2">
    <source>
        <dbReference type="EMBL" id="KKN10525.1"/>
    </source>
</evidence>
<protein>
    <submittedName>
        <fullName evidence="2">Uncharacterized protein</fullName>
    </submittedName>
</protein>
<evidence type="ECO:0000256" key="1">
    <source>
        <dbReference type="SAM" id="Phobius"/>
    </source>
</evidence>